<dbReference type="InterPro" id="IPR043502">
    <property type="entry name" value="DNA/RNA_pol_sf"/>
</dbReference>
<dbReference type="EMBL" id="VIIS01002134">
    <property type="protein sequence ID" value="KAF0288066.1"/>
    <property type="molecule type" value="Genomic_DNA"/>
</dbReference>
<dbReference type="OrthoDB" id="10065625at2759"/>
<dbReference type="CDD" id="cd09276">
    <property type="entry name" value="Rnase_HI_RT_non_LTR"/>
    <property type="match status" value="1"/>
</dbReference>
<evidence type="ECO:0000259" key="2">
    <source>
        <dbReference type="PROSITE" id="PS50879"/>
    </source>
</evidence>
<organism evidence="3 4">
    <name type="scientific">Amphibalanus amphitrite</name>
    <name type="common">Striped barnacle</name>
    <name type="synonym">Balanus amphitrite</name>
    <dbReference type="NCBI Taxonomy" id="1232801"/>
    <lineage>
        <taxon>Eukaryota</taxon>
        <taxon>Metazoa</taxon>
        <taxon>Ecdysozoa</taxon>
        <taxon>Arthropoda</taxon>
        <taxon>Crustacea</taxon>
        <taxon>Multicrustacea</taxon>
        <taxon>Cirripedia</taxon>
        <taxon>Thoracica</taxon>
        <taxon>Thoracicalcarea</taxon>
        <taxon>Balanomorpha</taxon>
        <taxon>Balanoidea</taxon>
        <taxon>Balanidae</taxon>
        <taxon>Amphibalaninae</taxon>
        <taxon>Amphibalanus</taxon>
    </lineage>
</organism>
<sequence>MLLTVRTGGAAPQRIRKTRWSFKKAAWLAFQDECEAAFAEAGPEHESVQEAATRFHQVLQQASVHHIPRGARAGAKPWALDPELEEAVEARRAARRDMRSGDRAAKERWVAAKQRAASIERRVSQQQFRDFVSSTLNKHQSLGRVHKTLKKWEGSTDDQHRAAETMEDNGRTLVTDREKATAFNRTYATVSKQVRNPKVDRDAKRRLKASNVRTCNECRGQKTGFCSPFTEEELTRQISQAQLQKSPGPDDLCNEHVKHLGPRARLALLSLINASWQAGVVPREWRRAVIVPIPKSGKDPRKIGSYRPIALTSHIAKLAERVIATRLTHLVAERQLVPPEQVGFREKRGVEDVIARLTQQVQDGWQKKPCPPSKKQVPDGEAAQKYVLVAFDFARAYDKVDHRLLRARLAELGIPACANTWVWHFLRDRRACVELNGTRSEERVYRAGLPQGSVLSPTLFLLWSAPLASALRRLPGTTPFMFADDTSALCSGNTIAVARERAQLAATSLVRWARRNKMEVAGEKTQLLVLSQNPRDAADCHIRVAGQLVEGGAELKLLGVTLDRTLGFGAHCRSLRRRVRPRTAQLRRLTGRSWGLKEQQLRAVANGYVRGALEHAAAAWLPATSKTNVELLDREMRAAARVVTGCIRSAPHHGVMAEAGILPVSARRPALAARMLAKAAALPPEDPLHQLAMDDPPRRLKLITGWREVGREVLRELRVELPVEPLLPKRPPPWTPSGPITFNVGIGALPAGAANSTKREAALQHLGSLTQCAIWAWTDGSASGGVFRGGAGALIIGADDSRTELRIPAGTLCSSFRAEMVALQKTLEHIIENESGTDPVIICTDSMSAVAALREGPSAQRSARGATVWQLLREATAGDRPVTLQWVPSHCGIPGNEAADTLANEAAALAQEDVPLDVETIYRAAVRTARDRAARERPSYPDPEHKAATGWYRELMGTGYPPPISNMDRTSAIDVHQIRTGRWSGSAQFLHEIGRNPSVDCPQCRSLGCIAARCRLCGEEADTPRHILLTCPGMMGVRLRTQAIGNILPTPEEVRRSDVVAALVAAFRALQSH</sequence>
<gene>
    <name evidence="3" type="primary">RTase_29</name>
    <name evidence="3" type="ORF">FJT64_013530</name>
</gene>
<proteinExistence type="predicted"/>
<reference evidence="3 4" key="1">
    <citation type="submission" date="2019-07" db="EMBL/GenBank/DDBJ databases">
        <title>Draft genome assembly of a fouling barnacle, Amphibalanus amphitrite (Darwin, 1854): The first reference genome for Thecostraca.</title>
        <authorList>
            <person name="Kim W."/>
        </authorList>
    </citation>
    <scope>NUCLEOTIDE SEQUENCE [LARGE SCALE GENOMIC DNA]</scope>
    <source>
        <strain evidence="3">SNU_AA5</strain>
        <tissue evidence="3">Soma without cirri and trophi</tissue>
    </source>
</reference>
<keyword evidence="3" id="KW-0808">Transferase</keyword>
<dbReference type="Pfam" id="PF00078">
    <property type="entry name" value="RVT_1"/>
    <property type="match status" value="1"/>
</dbReference>
<dbReference type="InterPro" id="IPR002156">
    <property type="entry name" value="RNaseH_domain"/>
</dbReference>
<dbReference type="InterPro" id="IPR012337">
    <property type="entry name" value="RNaseH-like_sf"/>
</dbReference>
<dbReference type="PANTHER" id="PTHR36688:SF1">
    <property type="entry name" value="ENDONUCLEASE_EXONUCLEASE_PHOSPHATASE DOMAIN-CONTAINING PROTEIN"/>
    <property type="match status" value="1"/>
</dbReference>
<dbReference type="InterPro" id="IPR036397">
    <property type="entry name" value="RNaseH_sf"/>
</dbReference>
<dbReference type="PANTHER" id="PTHR36688">
    <property type="entry name" value="ENDO/EXONUCLEASE/PHOSPHATASE DOMAIN-CONTAINING PROTEIN"/>
    <property type="match status" value="1"/>
</dbReference>
<feature type="domain" description="RNase H type-1" evidence="2">
    <location>
        <begin position="770"/>
        <end position="908"/>
    </location>
</feature>
<dbReference type="CDD" id="cd01650">
    <property type="entry name" value="RT_nLTR_like"/>
    <property type="match status" value="1"/>
</dbReference>
<dbReference type="InterPro" id="IPR052560">
    <property type="entry name" value="RdDP_mobile_element"/>
</dbReference>
<accession>A0A6A4UZZ8</accession>
<keyword evidence="3" id="KW-0548">Nucleotidyltransferase</keyword>
<feature type="domain" description="Reverse transcriptase" evidence="1">
    <location>
        <begin position="274"/>
        <end position="562"/>
    </location>
</feature>
<dbReference type="PROSITE" id="PS50878">
    <property type="entry name" value="RT_POL"/>
    <property type="match status" value="1"/>
</dbReference>
<dbReference type="SUPFAM" id="SSF56672">
    <property type="entry name" value="DNA/RNA polymerases"/>
    <property type="match status" value="1"/>
</dbReference>
<name>A0A6A4UZZ8_AMPAM</name>
<dbReference type="GO" id="GO:0004523">
    <property type="term" value="F:RNA-DNA hybrid ribonuclease activity"/>
    <property type="evidence" value="ECO:0007669"/>
    <property type="project" value="InterPro"/>
</dbReference>
<dbReference type="Gene3D" id="3.30.420.10">
    <property type="entry name" value="Ribonuclease H-like superfamily/Ribonuclease H"/>
    <property type="match status" value="1"/>
</dbReference>
<dbReference type="GO" id="GO:0003964">
    <property type="term" value="F:RNA-directed DNA polymerase activity"/>
    <property type="evidence" value="ECO:0007669"/>
    <property type="project" value="UniProtKB-KW"/>
</dbReference>
<protein>
    <submittedName>
        <fullName evidence="3">Putative RNA-directed DNA polymerase from transposon BS</fullName>
    </submittedName>
</protein>
<dbReference type="Pfam" id="PF00075">
    <property type="entry name" value="RNase_H"/>
    <property type="match status" value="1"/>
</dbReference>
<dbReference type="Proteomes" id="UP000440578">
    <property type="component" value="Unassembled WGS sequence"/>
</dbReference>
<keyword evidence="4" id="KW-1185">Reference proteome</keyword>
<comment type="caution">
    <text evidence="3">The sequence shown here is derived from an EMBL/GenBank/DDBJ whole genome shotgun (WGS) entry which is preliminary data.</text>
</comment>
<dbReference type="GO" id="GO:0003676">
    <property type="term" value="F:nucleic acid binding"/>
    <property type="evidence" value="ECO:0007669"/>
    <property type="project" value="InterPro"/>
</dbReference>
<evidence type="ECO:0000313" key="4">
    <source>
        <dbReference type="Proteomes" id="UP000440578"/>
    </source>
</evidence>
<dbReference type="InterPro" id="IPR000477">
    <property type="entry name" value="RT_dom"/>
</dbReference>
<dbReference type="AlphaFoldDB" id="A0A6A4UZZ8"/>
<keyword evidence="3" id="KW-0695">RNA-directed DNA polymerase</keyword>
<dbReference type="SUPFAM" id="SSF53098">
    <property type="entry name" value="Ribonuclease H-like"/>
    <property type="match status" value="1"/>
</dbReference>
<evidence type="ECO:0000313" key="3">
    <source>
        <dbReference type="EMBL" id="KAF0288066.1"/>
    </source>
</evidence>
<evidence type="ECO:0000259" key="1">
    <source>
        <dbReference type="PROSITE" id="PS50878"/>
    </source>
</evidence>
<dbReference type="PROSITE" id="PS50879">
    <property type="entry name" value="RNASE_H_1"/>
    <property type="match status" value="1"/>
</dbReference>
<dbReference type="GO" id="GO:0042575">
    <property type="term" value="C:DNA polymerase complex"/>
    <property type="evidence" value="ECO:0007669"/>
    <property type="project" value="UniProtKB-ARBA"/>
</dbReference>